<feature type="domain" description="CoA-binding" evidence="1">
    <location>
        <begin position="9"/>
        <end position="112"/>
    </location>
</feature>
<evidence type="ECO:0000259" key="1">
    <source>
        <dbReference type="SMART" id="SM00881"/>
    </source>
</evidence>
<reference evidence="3" key="1">
    <citation type="submission" date="2018-05" db="EMBL/GenBank/DDBJ databases">
        <authorList>
            <person name="Li Y."/>
        </authorList>
    </citation>
    <scope>NUCLEOTIDE SEQUENCE [LARGE SCALE GENOMIC DNA]</scope>
    <source>
        <strain evidence="3">3d-2-2</strain>
    </source>
</reference>
<dbReference type="Proteomes" id="UP000245212">
    <property type="component" value="Unassembled WGS sequence"/>
</dbReference>
<dbReference type="Gene3D" id="3.40.50.720">
    <property type="entry name" value="NAD(P)-binding Rossmann-like Domain"/>
    <property type="match status" value="1"/>
</dbReference>
<name>A0A2V1K413_9BURK</name>
<keyword evidence="3" id="KW-1185">Reference proteome</keyword>
<evidence type="ECO:0000313" key="2">
    <source>
        <dbReference type="EMBL" id="PWF24978.1"/>
    </source>
</evidence>
<dbReference type="AlphaFoldDB" id="A0A2V1K413"/>
<dbReference type="InterPro" id="IPR003781">
    <property type="entry name" value="CoA-bd"/>
</dbReference>
<dbReference type="InterPro" id="IPR036291">
    <property type="entry name" value="NAD(P)-bd_dom_sf"/>
</dbReference>
<protein>
    <submittedName>
        <fullName evidence="2">CoA-binding protein</fullName>
    </submittedName>
</protein>
<dbReference type="Pfam" id="PF13380">
    <property type="entry name" value="CoA_binding_2"/>
    <property type="match status" value="1"/>
</dbReference>
<proteinExistence type="predicted"/>
<accession>A0A2V1K413</accession>
<dbReference type="EMBL" id="QETA01000001">
    <property type="protein sequence ID" value="PWF24978.1"/>
    <property type="molecule type" value="Genomic_DNA"/>
</dbReference>
<sequence length="145" mass="15739">MQDDELIALLKPIRTVAIVGLSPREDRPSHDVARYLQNAGLRIVPVNPTLPAGTTILGESVQPDLPSAEAALTAEGLTLDVVDIFRRSEAVPPIVEQALQTQAKLVWLQLGIRNEAAAVAVTTAGRQMVMDRCLKIEWRRLLGSA</sequence>
<evidence type="ECO:0000313" key="3">
    <source>
        <dbReference type="Proteomes" id="UP000245212"/>
    </source>
</evidence>
<comment type="caution">
    <text evidence="2">The sequence shown here is derived from an EMBL/GenBank/DDBJ whole genome shotgun (WGS) entry which is preliminary data.</text>
</comment>
<dbReference type="SUPFAM" id="SSF51735">
    <property type="entry name" value="NAD(P)-binding Rossmann-fold domains"/>
    <property type="match status" value="1"/>
</dbReference>
<dbReference type="PANTHER" id="PTHR33303">
    <property type="entry name" value="CYTOPLASMIC PROTEIN-RELATED"/>
    <property type="match status" value="1"/>
</dbReference>
<gene>
    <name evidence="2" type="ORF">DD235_02035</name>
</gene>
<dbReference type="SMART" id="SM00881">
    <property type="entry name" value="CoA_binding"/>
    <property type="match status" value="1"/>
</dbReference>
<dbReference type="PANTHER" id="PTHR33303:SF2">
    <property type="entry name" value="COA-BINDING DOMAIN-CONTAINING PROTEIN"/>
    <property type="match status" value="1"/>
</dbReference>
<dbReference type="RefSeq" id="WP_109060381.1">
    <property type="nucleotide sequence ID" value="NZ_QETA01000001.1"/>
</dbReference>
<organism evidence="2 3">
    <name type="scientific">Corticimicrobacter populi</name>
    <dbReference type="NCBI Taxonomy" id="2175229"/>
    <lineage>
        <taxon>Bacteria</taxon>
        <taxon>Pseudomonadati</taxon>
        <taxon>Pseudomonadota</taxon>
        <taxon>Betaproteobacteria</taxon>
        <taxon>Burkholderiales</taxon>
        <taxon>Alcaligenaceae</taxon>
        <taxon>Corticimicrobacter</taxon>
    </lineage>
</organism>